<evidence type="ECO:0000313" key="1">
    <source>
        <dbReference type="EMBL" id="CDW30157.1"/>
    </source>
</evidence>
<accession>A0A0K2TWU0</accession>
<reference evidence="1" key="1">
    <citation type="submission" date="2014-05" db="EMBL/GenBank/DDBJ databases">
        <authorList>
            <person name="Chronopoulou M."/>
        </authorList>
    </citation>
    <scope>NUCLEOTIDE SEQUENCE</scope>
    <source>
        <tissue evidence="1">Whole organism</tissue>
    </source>
</reference>
<organism evidence="1">
    <name type="scientific">Lepeophtheirus salmonis</name>
    <name type="common">Salmon louse</name>
    <name type="synonym">Caligus salmonis</name>
    <dbReference type="NCBI Taxonomy" id="72036"/>
    <lineage>
        <taxon>Eukaryota</taxon>
        <taxon>Metazoa</taxon>
        <taxon>Ecdysozoa</taxon>
        <taxon>Arthropoda</taxon>
        <taxon>Crustacea</taxon>
        <taxon>Multicrustacea</taxon>
        <taxon>Hexanauplia</taxon>
        <taxon>Copepoda</taxon>
        <taxon>Siphonostomatoida</taxon>
        <taxon>Caligidae</taxon>
        <taxon>Lepeophtheirus</taxon>
    </lineage>
</organism>
<dbReference type="AlphaFoldDB" id="A0A0K2TWU0"/>
<protein>
    <submittedName>
        <fullName evidence="1">Uncharacterized protein</fullName>
    </submittedName>
</protein>
<proteinExistence type="predicted"/>
<name>A0A0K2TWU0_LEPSM</name>
<dbReference type="EMBL" id="HACA01012796">
    <property type="protein sequence ID" value="CDW30157.1"/>
    <property type="molecule type" value="Transcribed_RNA"/>
</dbReference>
<sequence length="25" mass="2996">MLLSSKLRSRLWGAQKYKLTMLKSR</sequence>